<protein>
    <submittedName>
        <fullName evidence="1">Uncharacterized protein</fullName>
    </submittedName>
</protein>
<dbReference type="EMBL" id="VSSQ01030147">
    <property type="protein sequence ID" value="MPM80561.1"/>
    <property type="molecule type" value="Genomic_DNA"/>
</dbReference>
<reference evidence="1" key="1">
    <citation type="submission" date="2019-08" db="EMBL/GenBank/DDBJ databases">
        <authorList>
            <person name="Kucharzyk K."/>
            <person name="Murdoch R.W."/>
            <person name="Higgins S."/>
            <person name="Loffler F."/>
        </authorList>
    </citation>
    <scope>NUCLEOTIDE SEQUENCE</scope>
</reference>
<accession>A0A645CUI9</accession>
<gene>
    <name evidence="1" type="ORF">SDC9_127609</name>
</gene>
<evidence type="ECO:0000313" key="1">
    <source>
        <dbReference type="EMBL" id="MPM80561.1"/>
    </source>
</evidence>
<organism evidence="1">
    <name type="scientific">bioreactor metagenome</name>
    <dbReference type="NCBI Taxonomy" id="1076179"/>
    <lineage>
        <taxon>unclassified sequences</taxon>
        <taxon>metagenomes</taxon>
        <taxon>ecological metagenomes</taxon>
    </lineage>
</organism>
<dbReference type="AlphaFoldDB" id="A0A645CUI9"/>
<proteinExistence type="predicted"/>
<name>A0A645CUI9_9ZZZZ</name>
<comment type="caution">
    <text evidence="1">The sequence shown here is derived from an EMBL/GenBank/DDBJ whole genome shotgun (WGS) entry which is preliminary data.</text>
</comment>
<sequence length="112" mass="13221">MRRIIENLVFDKYEQISEKLEITNDEFTHLKFDEKISVLNNYLPAVLITNKNVYGIISKGIHELSEDECRSMFPWIKAGIEMILDDILAEKERAEKEKLFERLVAQKTGEFR</sequence>